<proteinExistence type="predicted"/>
<accession>A0A226E798</accession>
<evidence type="ECO:0000313" key="2">
    <source>
        <dbReference type="Proteomes" id="UP000198287"/>
    </source>
</evidence>
<organism evidence="1 2">
    <name type="scientific">Folsomia candida</name>
    <name type="common">Springtail</name>
    <dbReference type="NCBI Taxonomy" id="158441"/>
    <lineage>
        <taxon>Eukaryota</taxon>
        <taxon>Metazoa</taxon>
        <taxon>Ecdysozoa</taxon>
        <taxon>Arthropoda</taxon>
        <taxon>Hexapoda</taxon>
        <taxon>Collembola</taxon>
        <taxon>Entomobryomorpha</taxon>
        <taxon>Isotomoidea</taxon>
        <taxon>Isotomidae</taxon>
        <taxon>Proisotominae</taxon>
        <taxon>Folsomia</taxon>
    </lineage>
</organism>
<sequence>MAHPPKAYTHRDTFLADMKNNILRAIFDQTKDTSTSHKSTNNSMDYYDKMEGPTFTPISVQNAIIKHELSPDVKNFLSEEWKKLNEKGQHQCPFVKDEIRCKTTFSGTTGPYHISKGHQDLLLSTSQAPLLSLNNHLKTVHLVPPKGSILYTENKSNKKLEWGVFSGEKIQGGALKTQIYMLIWFHKVTRKLMGISFEYTSLNDVKLAAAKLRTTNTRAVKEHAEGKTDSHCCSYVEEMKNGWDFKPEDAIPMNMYGDDEAARKTLKFGTKLVTNAIGHDKTRHSLVLTADCKEQFLGAIREMLPKMPESNQTFFNSREWEFEKKYGFESEDKAMPPPEKVKRVV</sequence>
<name>A0A226E798_FOLCA</name>
<protein>
    <submittedName>
        <fullName evidence="1">Uncharacterized protein</fullName>
    </submittedName>
</protein>
<reference evidence="1 2" key="1">
    <citation type="submission" date="2015-12" db="EMBL/GenBank/DDBJ databases">
        <title>The genome of Folsomia candida.</title>
        <authorList>
            <person name="Faddeeva A."/>
            <person name="Derks M.F."/>
            <person name="Anvar Y."/>
            <person name="Smit S."/>
            <person name="Van Straalen N."/>
            <person name="Roelofs D."/>
        </authorList>
    </citation>
    <scope>NUCLEOTIDE SEQUENCE [LARGE SCALE GENOMIC DNA]</scope>
    <source>
        <strain evidence="1 2">VU population</strain>
        <tissue evidence="1">Whole body</tissue>
    </source>
</reference>
<dbReference type="AlphaFoldDB" id="A0A226E798"/>
<gene>
    <name evidence="1" type="ORF">Fcan01_12181</name>
</gene>
<dbReference type="Proteomes" id="UP000198287">
    <property type="component" value="Unassembled WGS sequence"/>
</dbReference>
<comment type="caution">
    <text evidence="1">The sequence shown here is derived from an EMBL/GenBank/DDBJ whole genome shotgun (WGS) entry which is preliminary data.</text>
</comment>
<dbReference type="EMBL" id="LNIX01000006">
    <property type="protein sequence ID" value="OXA53210.1"/>
    <property type="molecule type" value="Genomic_DNA"/>
</dbReference>
<keyword evidence="2" id="KW-1185">Reference proteome</keyword>
<evidence type="ECO:0000313" key="1">
    <source>
        <dbReference type="EMBL" id="OXA53210.1"/>
    </source>
</evidence>